<evidence type="ECO:0000256" key="3">
    <source>
        <dbReference type="ARBA" id="ARBA00023002"/>
    </source>
</evidence>
<dbReference type="GO" id="GO:0046872">
    <property type="term" value="F:metal ion binding"/>
    <property type="evidence" value="ECO:0007669"/>
    <property type="project" value="UniProtKB-KW"/>
</dbReference>
<dbReference type="GO" id="GO:0051536">
    <property type="term" value="F:iron-sulfur cluster binding"/>
    <property type="evidence" value="ECO:0007669"/>
    <property type="project" value="UniProtKB-KW"/>
</dbReference>
<sequence length="98" mass="11275">MAGKPGRRHRLSAQVIIDDKLGINDQLEAEILRLRDAVVCEWTETVEHPELQVRFAHFINSSLRDPNVQMVAERDQHRPARPDERIPVTVLDTEENNA</sequence>
<evidence type="ECO:0000256" key="5">
    <source>
        <dbReference type="ARBA" id="ARBA00023014"/>
    </source>
</evidence>
<keyword evidence="5" id="KW-0411">Iron-sulfur</keyword>
<evidence type="ECO:0000256" key="1">
    <source>
        <dbReference type="ARBA" id="ARBA00022617"/>
    </source>
</evidence>
<dbReference type="Proteomes" id="UP000271603">
    <property type="component" value="Chromosome"/>
</dbReference>
<evidence type="ECO:0000256" key="4">
    <source>
        <dbReference type="ARBA" id="ARBA00023004"/>
    </source>
</evidence>
<dbReference type="PANTHER" id="PTHR43809:SF1">
    <property type="entry name" value="NITRITE REDUCTASE (NADH) LARGE SUBUNIT"/>
    <property type="match status" value="1"/>
</dbReference>
<dbReference type="InterPro" id="IPR052034">
    <property type="entry name" value="NasD-like"/>
</dbReference>
<dbReference type="AlphaFoldDB" id="A0A3S4FQU8"/>
<proteinExistence type="predicted"/>
<feature type="compositionally biased region" description="Basic and acidic residues" evidence="6">
    <location>
        <begin position="72"/>
        <end position="86"/>
    </location>
</feature>
<feature type="region of interest" description="Disordered" evidence="6">
    <location>
        <begin position="72"/>
        <end position="98"/>
    </location>
</feature>
<gene>
    <name evidence="7" type="ORF">NCTC9419_02107</name>
</gene>
<dbReference type="GO" id="GO:0016491">
    <property type="term" value="F:oxidoreductase activity"/>
    <property type="evidence" value="ECO:0007669"/>
    <property type="project" value="UniProtKB-KW"/>
</dbReference>
<dbReference type="PANTHER" id="PTHR43809">
    <property type="entry name" value="NITRITE REDUCTASE (NADH) LARGE SUBUNIT"/>
    <property type="match status" value="1"/>
</dbReference>
<organism evidence="7 8">
    <name type="scientific">Serratia rubidaea</name>
    <name type="common">Serratia marinorubra</name>
    <dbReference type="NCBI Taxonomy" id="61652"/>
    <lineage>
        <taxon>Bacteria</taxon>
        <taxon>Pseudomonadati</taxon>
        <taxon>Pseudomonadota</taxon>
        <taxon>Gammaproteobacteria</taxon>
        <taxon>Enterobacterales</taxon>
        <taxon>Yersiniaceae</taxon>
        <taxon>Serratia</taxon>
    </lineage>
</organism>
<dbReference type="EMBL" id="LR134155">
    <property type="protein sequence ID" value="VEA70600.1"/>
    <property type="molecule type" value="Genomic_DNA"/>
</dbReference>
<evidence type="ECO:0000313" key="8">
    <source>
        <dbReference type="Proteomes" id="UP000271603"/>
    </source>
</evidence>
<evidence type="ECO:0000256" key="6">
    <source>
        <dbReference type="SAM" id="MobiDB-lite"/>
    </source>
</evidence>
<keyword evidence="1" id="KW-0349">Heme</keyword>
<evidence type="ECO:0000256" key="2">
    <source>
        <dbReference type="ARBA" id="ARBA00022723"/>
    </source>
</evidence>
<protein>
    <submittedName>
        <fullName evidence="7">Nitrite reductase subunit NirD</fullName>
    </submittedName>
</protein>
<keyword evidence="3" id="KW-0560">Oxidoreductase</keyword>
<name>A0A3S4FQU8_SERRU</name>
<keyword evidence="2" id="KW-0479">Metal-binding</keyword>
<accession>A0A3S4FQU8</accession>
<evidence type="ECO:0000313" key="7">
    <source>
        <dbReference type="EMBL" id="VEA70600.1"/>
    </source>
</evidence>
<keyword evidence="4" id="KW-0408">Iron</keyword>
<reference evidence="7 8" key="1">
    <citation type="submission" date="2018-12" db="EMBL/GenBank/DDBJ databases">
        <authorList>
            <consortium name="Pathogen Informatics"/>
        </authorList>
    </citation>
    <scope>NUCLEOTIDE SEQUENCE [LARGE SCALE GENOMIC DNA]</scope>
    <source>
        <strain evidence="7 8">NCTC9419</strain>
    </source>
</reference>